<keyword evidence="2" id="KW-1185">Reference proteome</keyword>
<dbReference type="EMBL" id="MU273501">
    <property type="protein sequence ID" value="KAI0034400.1"/>
    <property type="molecule type" value="Genomic_DNA"/>
</dbReference>
<reference evidence="1" key="2">
    <citation type="journal article" date="2022" name="New Phytol.">
        <title>Evolutionary transition to the ectomycorrhizal habit in the genomes of a hyperdiverse lineage of mushroom-forming fungi.</title>
        <authorList>
            <person name="Looney B."/>
            <person name="Miyauchi S."/>
            <person name="Morin E."/>
            <person name="Drula E."/>
            <person name="Courty P.E."/>
            <person name="Kohler A."/>
            <person name="Kuo A."/>
            <person name="LaButti K."/>
            <person name="Pangilinan J."/>
            <person name="Lipzen A."/>
            <person name="Riley R."/>
            <person name="Andreopoulos W."/>
            <person name="He G."/>
            <person name="Johnson J."/>
            <person name="Nolan M."/>
            <person name="Tritt A."/>
            <person name="Barry K.W."/>
            <person name="Grigoriev I.V."/>
            <person name="Nagy L.G."/>
            <person name="Hibbett D."/>
            <person name="Henrissat B."/>
            <person name="Matheny P.B."/>
            <person name="Labbe J."/>
            <person name="Martin F.M."/>
        </authorList>
    </citation>
    <scope>NUCLEOTIDE SEQUENCE</scope>
    <source>
        <strain evidence="1">EC-137</strain>
    </source>
</reference>
<dbReference type="Proteomes" id="UP000814128">
    <property type="component" value="Unassembled WGS sequence"/>
</dbReference>
<comment type="caution">
    <text evidence="1">The sequence shown here is derived from an EMBL/GenBank/DDBJ whole genome shotgun (WGS) entry which is preliminary data.</text>
</comment>
<evidence type="ECO:0000313" key="1">
    <source>
        <dbReference type="EMBL" id="KAI0034400.1"/>
    </source>
</evidence>
<gene>
    <name evidence="1" type="ORF">K488DRAFT_14246</name>
</gene>
<name>A0ACB8QS07_9AGAM</name>
<sequence>QREALQATITPCLQEKSFTGARAVQTLVAAVTEFGIVHVDVPTRLSILNKTLQNAGNNYYRAWMENVSAMDITREWLKATVTSSAEGQVLETAMPLLTLLDRLPFTGPALKACKVGRLVQRLAK</sequence>
<protein>
    <submittedName>
        <fullName evidence="1">Uncharacterized protein</fullName>
    </submittedName>
</protein>
<organism evidence="1 2">
    <name type="scientific">Vararia minispora EC-137</name>
    <dbReference type="NCBI Taxonomy" id="1314806"/>
    <lineage>
        <taxon>Eukaryota</taxon>
        <taxon>Fungi</taxon>
        <taxon>Dikarya</taxon>
        <taxon>Basidiomycota</taxon>
        <taxon>Agaricomycotina</taxon>
        <taxon>Agaricomycetes</taxon>
        <taxon>Russulales</taxon>
        <taxon>Lachnocladiaceae</taxon>
        <taxon>Vararia</taxon>
    </lineage>
</organism>
<evidence type="ECO:0000313" key="2">
    <source>
        <dbReference type="Proteomes" id="UP000814128"/>
    </source>
</evidence>
<feature type="non-terminal residue" evidence="1">
    <location>
        <position position="124"/>
    </location>
</feature>
<proteinExistence type="predicted"/>
<feature type="non-terminal residue" evidence="1">
    <location>
        <position position="1"/>
    </location>
</feature>
<reference evidence="1" key="1">
    <citation type="submission" date="2021-02" db="EMBL/GenBank/DDBJ databases">
        <authorList>
            <consortium name="DOE Joint Genome Institute"/>
            <person name="Ahrendt S."/>
            <person name="Looney B.P."/>
            <person name="Miyauchi S."/>
            <person name="Morin E."/>
            <person name="Drula E."/>
            <person name="Courty P.E."/>
            <person name="Chicoki N."/>
            <person name="Fauchery L."/>
            <person name="Kohler A."/>
            <person name="Kuo A."/>
            <person name="Labutti K."/>
            <person name="Pangilinan J."/>
            <person name="Lipzen A."/>
            <person name="Riley R."/>
            <person name="Andreopoulos W."/>
            <person name="He G."/>
            <person name="Johnson J."/>
            <person name="Barry K.W."/>
            <person name="Grigoriev I.V."/>
            <person name="Nagy L."/>
            <person name="Hibbett D."/>
            <person name="Henrissat B."/>
            <person name="Matheny P.B."/>
            <person name="Labbe J."/>
            <person name="Martin F."/>
        </authorList>
    </citation>
    <scope>NUCLEOTIDE SEQUENCE</scope>
    <source>
        <strain evidence="1">EC-137</strain>
    </source>
</reference>
<accession>A0ACB8QS07</accession>